<evidence type="ECO:0000313" key="1">
    <source>
        <dbReference type="Proteomes" id="UP001732780"/>
    </source>
</evidence>
<dbReference type="Proteomes" id="UP001732780">
    <property type="component" value="Chromosome 23"/>
</dbReference>
<dbReference type="RefSeq" id="XP_074208193.1">
    <property type="nucleotide sequence ID" value="XM_074352092.1"/>
</dbReference>
<sequence>MAEEEQKQQTPCKFASCGVDLVGSVLPTADTAVQRPATAEQGMQGKQCFLQMHLCKAKEAPPMEKPEVVKMHLQDMIILPAMVGSMVGVYKGKTFNQME</sequence>
<organism evidence="1 2">
    <name type="scientific">Camelus bactrianus</name>
    <name type="common">Bactrian camel</name>
    <dbReference type="NCBI Taxonomy" id="9837"/>
    <lineage>
        <taxon>Eukaryota</taxon>
        <taxon>Metazoa</taxon>
        <taxon>Chordata</taxon>
        <taxon>Craniata</taxon>
        <taxon>Vertebrata</taxon>
        <taxon>Euteleostomi</taxon>
        <taxon>Mammalia</taxon>
        <taxon>Eutheria</taxon>
        <taxon>Laurasiatheria</taxon>
        <taxon>Artiodactyla</taxon>
        <taxon>Tylopoda</taxon>
        <taxon>Camelidae</taxon>
        <taxon>Camelus</taxon>
    </lineage>
</organism>
<gene>
    <name evidence="2" type="primary">LOC105079162</name>
</gene>
<accession>A0AC58PDS4</accession>
<reference evidence="2" key="1">
    <citation type="submission" date="2025-08" db="UniProtKB">
        <authorList>
            <consortium name="RefSeq"/>
        </authorList>
    </citation>
    <scope>IDENTIFICATION</scope>
    <source>
        <tissue evidence="2">Blood</tissue>
    </source>
</reference>
<protein>
    <submittedName>
        <fullName evidence="2">Small ribosomal subunit protein uS19-like</fullName>
    </submittedName>
</protein>
<name>A0AC58PDS4_CAMBA</name>
<keyword evidence="1" id="KW-1185">Reference proteome</keyword>
<evidence type="ECO:0000313" key="2">
    <source>
        <dbReference type="RefSeq" id="XP_074208193.1"/>
    </source>
</evidence>
<proteinExistence type="predicted"/>